<name>A0A6I8LNN0_9PSEU</name>
<keyword evidence="2" id="KW-1185">Reference proteome</keyword>
<dbReference type="AlphaFoldDB" id="A0A6I8LNN0"/>
<dbReference type="EMBL" id="CABVGP010000001">
    <property type="protein sequence ID" value="VVJ16769.1"/>
    <property type="molecule type" value="Genomic_DNA"/>
</dbReference>
<evidence type="ECO:0000313" key="1">
    <source>
        <dbReference type="EMBL" id="VVJ16769.1"/>
    </source>
</evidence>
<dbReference type="Proteomes" id="UP000399805">
    <property type="component" value="Unassembled WGS sequence"/>
</dbReference>
<sequence>MVALQVQLEPILRAIAADRTGAALQELRPRDDDYAKVFVRDTVEPARQQYEQTWTSGIGFRWPTGRQSLRVHLAPAGALADDNALSHSFPGGYRSVAARLLPTRVWAAWRYLSPGQSAGLSYDGLVWCDDHWAFFPKPYRVLATG</sequence>
<organism evidence="1 2">
    <name type="scientific">Amycolatopsis camponoti</name>
    <dbReference type="NCBI Taxonomy" id="2606593"/>
    <lineage>
        <taxon>Bacteria</taxon>
        <taxon>Bacillati</taxon>
        <taxon>Actinomycetota</taxon>
        <taxon>Actinomycetes</taxon>
        <taxon>Pseudonocardiales</taxon>
        <taxon>Pseudonocardiaceae</taxon>
        <taxon>Amycolatopsis</taxon>
    </lineage>
</organism>
<protein>
    <submittedName>
        <fullName evidence="1">Uncharacterized protein</fullName>
    </submittedName>
</protein>
<gene>
    <name evidence="1" type="ORF">AA23TX_01790</name>
</gene>
<proteinExistence type="predicted"/>
<evidence type="ECO:0000313" key="2">
    <source>
        <dbReference type="Proteomes" id="UP000399805"/>
    </source>
</evidence>
<reference evidence="1 2" key="1">
    <citation type="submission" date="2019-09" db="EMBL/GenBank/DDBJ databases">
        <authorList>
            <person name="Leyn A S."/>
        </authorList>
    </citation>
    <scope>NUCLEOTIDE SEQUENCE [LARGE SCALE GENOMIC DNA]</scope>
    <source>
        <strain evidence="1">AA231_1</strain>
    </source>
</reference>
<accession>A0A6I8LNN0</accession>